<organism evidence="1 2">
    <name type="scientific">Terrimesophilobacter mesophilus</name>
    <dbReference type="NCBI Taxonomy" id="433647"/>
    <lineage>
        <taxon>Bacteria</taxon>
        <taxon>Bacillati</taxon>
        <taxon>Actinomycetota</taxon>
        <taxon>Actinomycetes</taxon>
        <taxon>Micrococcales</taxon>
        <taxon>Microbacteriaceae</taxon>
        <taxon>Terrimesophilobacter</taxon>
    </lineage>
</organism>
<dbReference type="OrthoDB" id="5121696at2"/>
<evidence type="ECO:0000313" key="2">
    <source>
        <dbReference type="Proteomes" id="UP000298488"/>
    </source>
</evidence>
<protein>
    <submittedName>
        <fullName evidence="1">Uncharacterized protein</fullName>
    </submittedName>
</protein>
<gene>
    <name evidence="1" type="ORF">E3N84_11125</name>
</gene>
<evidence type="ECO:0000313" key="1">
    <source>
        <dbReference type="EMBL" id="TFB80538.1"/>
    </source>
</evidence>
<dbReference type="EMBL" id="SOFI01000003">
    <property type="protein sequence ID" value="TFB80538.1"/>
    <property type="molecule type" value="Genomic_DNA"/>
</dbReference>
<dbReference type="Proteomes" id="UP000298488">
    <property type="component" value="Unassembled WGS sequence"/>
</dbReference>
<proteinExistence type="predicted"/>
<comment type="caution">
    <text evidence="1">The sequence shown here is derived from an EMBL/GenBank/DDBJ whole genome shotgun (WGS) entry which is preliminary data.</text>
</comment>
<accession>A0A4V3I9S1</accession>
<reference evidence="1 2" key="1">
    <citation type="submission" date="2019-03" db="EMBL/GenBank/DDBJ databases">
        <title>Genomics of glacier-inhabiting Cryobacterium strains.</title>
        <authorList>
            <person name="Liu Q."/>
            <person name="Xin Y.-H."/>
        </authorList>
    </citation>
    <scope>NUCLEOTIDE SEQUENCE [LARGE SCALE GENOMIC DNA]</scope>
    <source>
        <strain evidence="1 2">CGMCC 1.10440</strain>
    </source>
</reference>
<sequence length="96" mass="10409">MELLFVVMGAILIGLVPRYLLPGRATYGSALLPAISATVASVVWAALTWAGWPFDGGWIWWVSLGAGGLAALVTPLLIATRRRHHDEALFERLSRP</sequence>
<dbReference type="AlphaFoldDB" id="A0A4V3I9S1"/>
<name>A0A4V3I9S1_9MICO</name>
<keyword evidence="2" id="KW-1185">Reference proteome</keyword>
<dbReference type="RefSeq" id="WP_104096390.1">
    <property type="nucleotide sequence ID" value="NZ_JACHBP010000001.1"/>
</dbReference>